<keyword evidence="1" id="KW-0812">Transmembrane</keyword>
<comment type="caution">
    <text evidence="3">The sequence shown here is derived from an EMBL/GenBank/DDBJ whole genome shotgun (WGS) entry which is preliminary data.</text>
</comment>
<sequence length="259" mass="29181">MTNNEPASAEPALYWMEGRLTPPCDAPLSEPHLGNQTPNYQDDICLEIPRSAMAYRGLVSALTLVLVISTLIDLPWMIIHTDPTDLESILMLVIPHVLITWCVVVLFRVDLAPPRDLPIRFNRARNKIYAYNFKHQWWNPFDKGKVVPVSYDWAQVRAERWSQTGALPNGGLIFKWGVTLSIVAPGTNNVIDRFPLVTMGANEHAWAYICTYMQEGPSALPPPGPPKDHNDVLWCEFALRLAPKVSWPADMDLESRTAP</sequence>
<keyword evidence="1" id="KW-1133">Transmembrane helix</keyword>
<reference evidence="3" key="1">
    <citation type="submission" date="2022-07" db="EMBL/GenBank/DDBJ databases">
        <title>Multi-strain Analysis of Pseudomonas putida Reveals Metabolic and Genetic Diversity.</title>
        <authorList>
            <person name="Monk J.M."/>
        </authorList>
    </citation>
    <scope>NUCLEOTIDE SEQUENCE</scope>
    <source>
        <strain evidence="3">17514</strain>
    </source>
</reference>
<proteinExistence type="predicted"/>
<feature type="transmembrane region" description="Helical" evidence="1">
    <location>
        <begin position="58"/>
        <end position="77"/>
    </location>
</feature>
<dbReference type="Pfam" id="PF20455">
    <property type="entry name" value="DUF6708"/>
    <property type="match status" value="1"/>
</dbReference>
<name>A0A9X4D5E2_9PSED</name>
<dbReference type="AlphaFoldDB" id="A0A9X4D5E2"/>
<dbReference type="EMBL" id="JANIAN010000068">
    <property type="protein sequence ID" value="MDD2109954.1"/>
    <property type="molecule type" value="Genomic_DNA"/>
</dbReference>
<accession>A0A9X4D5E2</accession>
<dbReference type="RefSeq" id="WP_274079954.1">
    <property type="nucleotide sequence ID" value="NZ_JANIAN010000068.1"/>
</dbReference>
<protein>
    <recommendedName>
        <fullName evidence="2">DUF6708 domain-containing protein</fullName>
    </recommendedName>
</protein>
<dbReference type="InterPro" id="IPR046554">
    <property type="entry name" value="DUF6708"/>
</dbReference>
<organism evidence="3 4">
    <name type="scientific">Pseudomonas asiatica</name>
    <dbReference type="NCBI Taxonomy" id="2219225"/>
    <lineage>
        <taxon>Bacteria</taxon>
        <taxon>Pseudomonadati</taxon>
        <taxon>Pseudomonadota</taxon>
        <taxon>Gammaproteobacteria</taxon>
        <taxon>Pseudomonadales</taxon>
        <taxon>Pseudomonadaceae</taxon>
        <taxon>Pseudomonas</taxon>
    </lineage>
</organism>
<feature type="domain" description="DUF6708" evidence="2">
    <location>
        <begin position="97"/>
        <end position="259"/>
    </location>
</feature>
<evidence type="ECO:0000259" key="2">
    <source>
        <dbReference type="Pfam" id="PF20455"/>
    </source>
</evidence>
<evidence type="ECO:0000313" key="4">
    <source>
        <dbReference type="Proteomes" id="UP001150678"/>
    </source>
</evidence>
<gene>
    <name evidence="3" type="ORF">NP533_27620</name>
</gene>
<evidence type="ECO:0000313" key="3">
    <source>
        <dbReference type="EMBL" id="MDD2109954.1"/>
    </source>
</evidence>
<keyword evidence="1" id="KW-0472">Membrane</keyword>
<feature type="transmembrane region" description="Helical" evidence="1">
    <location>
        <begin position="89"/>
        <end position="111"/>
    </location>
</feature>
<dbReference type="Proteomes" id="UP001150678">
    <property type="component" value="Unassembled WGS sequence"/>
</dbReference>
<evidence type="ECO:0000256" key="1">
    <source>
        <dbReference type="SAM" id="Phobius"/>
    </source>
</evidence>